<dbReference type="Pfam" id="PF22486">
    <property type="entry name" value="MATH_2"/>
    <property type="match status" value="1"/>
</dbReference>
<dbReference type="Gene3D" id="2.60.210.10">
    <property type="entry name" value="Apoptosis, Tumor Necrosis Factor Receptor Associated Protein 2, Chain A"/>
    <property type="match status" value="1"/>
</dbReference>
<dbReference type="PROSITE" id="PS50144">
    <property type="entry name" value="MATH"/>
    <property type="match status" value="1"/>
</dbReference>
<organism evidence="3 4">
    <name type="scientific">Elysia chlorotica</name>
    <name type="common">Eastern emerald elysia</name>
    <name type="synonym">Sea slug</name>
    <dbReference type="NCBI Taxonomy" id="188477"/>
    <lineage>
        <taxon>Eukaryota</taxon>
        <taxon>Metazoa</taxon>
        <taxon>Spiralia</taxon>
        <taxon>Lophotrochozoa</taxon>
        <taxon>Mollusca</taxon>
        <taxon>Gastropoda</taxon>
        <taxon>Heterobranchia</taxon>
        <taxon>Euthyneura</taxon>
        <taxon>Panpulmonata</taxon>
        <taxon>Sacoglossa</taxon>
        <taxon>Placobranchoidea</taxon>
        <taxon>Plakobranchidae</taxon>
        <taxon>Elysia</taxon>
    </lineage>
</organism>
<sequence length="295" mass="32388">GGSGGSKRGLQQRDQGAVGGAESPAAADFETSAKLKLHEDLMSVLHGEILRCIRQVEVLTSGRPRETTAVRDLTGKVENLQRQLGVVDLRLDEILQGKLPISPAEVGTLVESENGTATWCIPQFSQVRREAVNSPQVYKDSPPFTTGSMGYKLKMRLFADGNGAAKGNAMSVYLHLLPGSCDDLLPWPFQADIHFVLVDQKDFKHHKCGSIRSPITADSCKQPTTEQLGFGIEALVTLREIGTDLSRYNVKDTLYLRVIVDLKQSKLPARLKSLDPRQMQYATNFRQADGAANRK</sequence>
<dbReference type="AlphaFoldDB" id="A0A433TUU2"/>
<dbReference type="STRING" id="188477.A0A433TUU2"/>
<evidence type="ECO:0000313" key="4">
    <source>
        <dbReference type="Proteomes" id="UP000271974"/>
    </source>
</evidence>
<dbReference type="SMART" id="SM00061">
    <property type="entry name" value="MATH"/>
    <property type="match status" value="1"/>
</dbReference>
<feature type="non-terminal residue" evidence="3">
    <location>
        <position position="1"/>
    </location>
</feature>
<evidence type="ECO:0000313" key="3">
    <source>
        <dbReference type="EMBL" id="RUS85354.1"/>
    </source>
</evidence>
<dbReference type="Proteomes" id="UP000271974">
    <property type="component" value="Unassembled WGS sequence"/>
</dbReference>
<dbReference type="PANTHER" id="PTHR10131">
    <property type="entry name" value="TNF RECEPTOR ASSOCIATED FACTOR"/>
    <property type="match status" value="1"/>
</dbReference>
<feature type="region of interest" description="Disordered" evidence="1">
    <location>
        <begin position="1"/>
        <end position="25"/>
    </location>
</feature>
<evidence type="ECO:0000259" key="2">
    <source>
        <dbReference type="PROSITE" id="PS50144"/>
    </source>
</evidence>
<reference evidence="3 4" key="1">
    <citation type="submission" date="2019-01" db="EMBL/GenBank/DDBJ databases">
        <title>A draft genome assembly of the solar-powered sea slug Elysia chlorotica.</title>
        <authorList>
            <person name="Cai H."/>
            <person name="Li Q."/>
            <person name="Fang X."/>
            <person name="Li J."/>
            <person name="Curtis N.E."/>
            <person name="Altenburger A."/>
            <person name="Shibata T."/>
            <person name="Feng M."/>
            <person name="Maeda T."/>
            <person name="Schwartz J.A."/>
            <person name="Shigenobu S."/>
            <person name="Lundholm N."/>
            <person name="Nishiyama T."/>
            <person name="Yang H."/>
            <person name="Hasebe M."/>
            <person name="Li S."/>
            <person name="Pierce S.K."/>
            <person name="Wang J."/>
        </authorList>
    </citation>
    <scope>NUCLEOTIDE SEQUENCE [LARGE SCALE GENOMIC DNA]</scope>
    <source>
        <strain evidence="3">EC2010</strain>
        <tissue evidence="3">Whole organism of an adult</tissue>
    </source>
</reference>
<gene>
    <name evidence="3" type="ORF">EGW08_006897</name>
</gene>
<dbReference type="EMBL" id="RQTK01000173">
    <property type="protein sequence ID" value="RUS85354.1"/>
    <property type="molecule type" value="Genomic_DNA"/>
</dbReference>
<dbReference type="GO" id="GO:0043122">
    <property type="term" value="P:regulation of canonical NF-kappaB signal transduction"/>
    <property type="evidence" value="ECO:0007669"/>
    <property type="project" value="TreeGrafter"/>
</dbReference>
<dbReference type="InterPro" id="IPR008974">
    <property type="entry name" value="TRAF-like"/>
</dbReference>
<dbReference type="OrthoDB" id="6255225at2759"/>
<protein>
    <recommendedName>
        <fullName evidence="2">MATH domain-containing protein</fullName>
    </recommendedName>
</protein>
<feature type="domain" description="MATH" evidence="2">
    <location>
        <begin position="114"/>
        <end position="260"/>
    </location>
</feature>
<keyword evidence="4" id="KW-1185">Reference proteome</keyword>
<dbReference type="InterPro" id="IPR002083">
    <property type="entry name" value="MATH/TRAF_dom"/>
</dbReference>
<dbReference type="PANTHER" id="PTHR10131:SF94">
    <property type="entry name" value="TNF RECEPTOR-ASSOCIATED FACTOR 4"/>
    <property type="match status" value="1"/>
</dbReference>
<comment type="caution">
    <text evidence="3">The sequence shown here is derived from an EMBL/GenBank/DDBJ whole genome shotgun (WGS) entry which is preliminary data.</text>
</comment>
<proteinExistence type="predicted"/>
<dbReference type="SUPFAM" id="SSF49599">
    <property type="entry name" value="TRAF domain-like"/>
    <property type="match status" value="1"/>
</dbReference>
<evidence type="ECO:0000256" key="1">
    <source>
        <dbReference type="SAM" id="MobiDB-lite"/>
    </source>
</evidence>
<accession>A0A433TUU2</accession>
<name>A0A433TUU2_ELYCH</name>